<evidence type="ECO:0000313" key="2">
    <source>
        <dbReference type="Proteomes" id="UP001060085"/>
    </source>
</evidence>
<reference evidence="2" key="1">
    <citation type="journal article" date="2023" name="Nat. Plants">
        <title>Single-cell RNA sequencing provides a high-resolution roadmap for understanding the multicellular compartmentation of specialized metabolism.</title>
        <authorList>
            <person name="Sun S."/>
            <person name="Shen X."/>
            <person name="Li Y."/>
            <person name="Li Y."/>
            <person name="Wang S."/>
            <person name="Li R."/>
            <person name="Zhang H."/>
            <person name="Shen G."/>
            <person name="Guo B."/>
            <person name="Wei J."/>
            <person name="Xu J."/>
            <person name="St-Pierre B."/>
            <person name="Chen S."/>
            <person name="Sun C."/>
        </authorList>
    </citation>
    <scope>NUCLEOTIDE SEQUENCE [LARGE SCALE GENOMIC DNA]</scope>
</reference>
<sequence length="333" mass="36773">MADFGNKDFLACCGSSKFAQEMTMAGPFSNYSQAVTAARDIWFNKVDVNGWLEAFAAHPQIGESSAQKNKSPTSAQWSKGEQSTALATATDSSLKELFDWNVRYREKFGFIFIICASGRSTPEILTEIKRRYPNRPIVEFEIAAQEQMKITELRLAKLFSVEADAATRAKPDKSADIVTIAGEDRINVIGAHLTATDAATGKPSPVPTRTRPPITTHVLDTAHGCPASGIEIRLETWEGKRPPSMFNEVDVGRWKIQGSSVTDKDGRSGQLISMIDSLNPGTYRISFNTGKYNPGGFFPYVSIVFEIRESQILEHFHVPLLLSPFSFSTYRGS</sequence>
<dbReference type="EMBL" id="CM044708">
    <property type="protein sequence ID" value="KAI5647600.1"/>
    <property type="molecule type" value="Genomic_DNA"/>
</dbReference>
<protein>
    <submittedName>
        <fullName evidence="1">Uncharacterized protein</fullName>
    </submittedName>
</protein>
<proteinExistence type="predicted"/>
<accession>A0ACB9ZJ54</accession>
<gene>
    <name evidence="1" type="ORF">M9H77_33605</name>
</gene>
<keyword evidence="2" id="KW-1185">Reference proteome</keyword>
<comment type="caution">
    <text evidence="1">The sequence shown here is derived from an EMBL/GenBank/DDBJ whole genome shotgun (WGS) entry which is preliminary data.</text>
</comment>
<evidence type="ECO:0000313" key="1">
    <source>
        <dbReference type="EMBL" id="KAI5647600.1"/>
    </source>
</evidence>
<organism evidence="1 2">
    <name type="scientific">Catharanthus roseus</name>
    <name type="common">Madagascar periwinkle</name>
    <name type="synonym">Vinca rosea</name>
    <dbReference type="NCBI Taxonomy" id="4058"/>
    <lineage>
        <taxon>Eukaryota</taxon>
        <taxon>Viridiplantae</taxon>
        <taxon>Streptophyta</taxon>
        <taxon>Embryophyta</taxon>
        <taxon>Tracheophyta</taxon>
        <taxon>Spermatophyta</taxon>
        <taxon>Magnoliopsida</taxon>
        <taxon>eudicotyledons</taxon>
        <taxon>Gunneridae</taxon>
        <taxon>Pentapetalae</taxon>
        <taxon>asterids</taxon>
        <taxon>lamiids</taxon>
        <taxon>Gentianales</taxon>
        <taxon>Apocynaceae</taxon>
        <taxon>Rauvolfioideae</taxon>
        <taxon>Vinceae</taxon>
        <taxon>Catharanthinae</taxon>
        <taxon>Catharanthus</taxon>
    </lineage>
</organism>
<dbReference type="Proteomes" id="UP001060085">
    <property type="component" value="Linkage Group LG08"/>
</dbReference>
<name>A0ACB9ZJ54_CATRO</name>